<reference evidence="3" key="1">
    <citation type="submission" date="2014-09" db="EMBL/GenBank/DDBJ databases">
        <authorList>
            <person name="Illeghems K.G."/>
        </authorList>
    </citation>
    <scope>NUCLEOTIDE SEQUENCE [LARGE SCALE GENOMIC DNA]</scope>
    <source>
        <strain evidence="3">108B</strain>
        <plasmid evidence="3">1P</plasmid>
    </source>
</reference>
<name>A0A0U5BEF4_9PROT</name>
<geneLocation type="plasmid" evidence="3">
    <name>1P</name>
</geneLocation>
<feature type="domain" description="WGR" evidence="1">
    <location>
        <begin position="14"/>
        <end position="106"/>
    </location>
</feature>
<dbReference type="SMART" id="SM00773">
    <property type="entry name" value="WGR"/>
    <property type="match status" value="1"/>
</dbReference>
<evidence type="ECO:0000259" key="1">
    <source>
        <dbReference type="PROSITE" id="PS51977"/>
    </source>
</evidence>
<gene>
    <name evidence="2" type="ORF">ASN_1P6</name>
</gene>
<keyword evidence="3" id="KW-1185">Reference proteome</keyword>
<dbReference type="CDD" id="cd07996">
    <property type="entry name" value="WGR_MMR_like"/>
    <property type="match status" value="1"/>
</dbReference>
<proteinExistence type="predicted"/>
<evidence type="ECO:0000313" key="3">
    <source>
        <dbReference type="Proteomes" id="UP000056109"/>
    </source>
</evidence>
<dbReference type="PROSITE" id="PS51977">
    <property type="entry name" value="WGR"/>
    <property type="match status" value="1"/>
</dbReference>
<dbReference type="PATRIC" id="fig|446692.3.peg.4067"/>
<sequence>MGRTVMKSRQSKKSAALHKAAQLALFPLTARLRRIRPELNEWRFYAMSVQPDLFGGAALVRQWGRIGTTGSQCLDLYPDEGTAINALSKMVRYRQKRGYTLAVGQD</sequence>
<evidence type="ECO:0000313" key="2">
    <source>
        <dbReference type="EMBL" id="CEF43045.1"/>
    </source>
</evidence>
<protein>
    <submittedName>
        <fullName evidence="2">WGR domain-containing protein</fullName>
    </submittedName>
</protein>
<dbReference type="SUPFAM" id="SSF142921">
    <property type="entry name" value="WGR domain-like"/>
    <property type="match status" value="1"/>
</dbReference>
<dbReference type="Gene3D" id="2.20.140.10">
    <property type="entry name" value="WGR domain"/>
    <property type="match status" value="1"/>
</dbReference>
<dbReference type="KEGG" id="asz:ASN_1P6"/>
<dbReference type="InterPro" id="IPR049809">
    <property type="entry name" value="YehF/YfeS-like_WGR"/>
</dbReference>
<dbReference type="Pfam" id="PF05406">
    <property type="entry name" value="WGR"/>
    <property type="match status" value="1"/>
</dbReference>
<dbReference type="Proteomes" id="UP000056109">
    <property type="component" value="Plasmid 1P"/>
</dbReference>
<dbReference type="InterPro" id="IPR036930">
    <property type="entry name" value="WGR_dom_sf"/>
</dbReference>
<dbReference type="EMBL" id="LN606601">
    <property type="protein sequence ID" value="CEF43045.1"/>
    <property type="molecule type" value="Genomic_DNA"/>
</dbReference>
<dbReference type="AlphaFoldDB" id="A0A0U5BEF4"/>
<accession>A0A0U5BEF4</accession>
<organism evidence="2 3">
    <name type="scientific">Acetobacter senegalensis</name>
    <dbReference type="NCBI Taxonomy" id="446692"/>
    <lineage>
        <taxon>Bacteria</taxon>
        <taxon>Pseudomonadati</taxon>
        <taxon>Pseudomonadota</taxon>
        <taxon>Alphaproteobacteria</taxon>
        <taxon>Acetobacterales</taxon>
        <taxon>Acetobacteraceae</taxon>
        <taxon>Acetobacter</taxon>
    </lineage>
</organism>
<dbReference type="InterPro" id="IPR008893">
    <property type="entry name" value="WGR_domain"/>
</dbReference>